<organism evidence="2 3">
    <name type="scientific">Azonexus hydrophilus</name>
    <dbReference type="NCBI Taxonomy" id="418702"/>
    <lineage>
        <taxon>Bacteria</taxon>
        <taxon>Pseudomonadati</taxon>
        <taxon>Pseudomonadota</taxon>
        <taxon>Betaproteobacteria</taxon>
        <taxon>Rhodocyclales</taxon>
        <taxon>Azonexaceae</taxon>
        <taxon>Azonexus</taxon>
    </lineage>
</organism>
<dbReference type="EMBL" id="MTHD01000002">
    <property type="protein sequence ID" value="OMG55037.1"/>
    <property type="molecule type" value="Genomic_DNA"/>
</dbReference>
<dbReference type="InterPro" id="IPR017166">
    <property type="entry name" value="UCP037290"/>
</dbReference>
<dbReference type="AlphaFoldDB" id="A0A1R1I8N8"/>
<accession>A0A1R1I8N8</accession>
<dbReference type="SUPFAM" id="SSF52540">
    <property type="entry name" value="P-loop containing nucleoside triphosphate hydrolases"/>
    <property type="match status" value="1"/>
</dbReference>
<dbReference type="OrthoDB" id="9811176at2"/>
<proteinExistence type="predicted"/>
<keyword evidence="3" id="KW-1185">Reference proteome</keyword>
<dbReference type="InterPro" id="IPR027417">
    <property type="entry name" value="P-loop_NTPase"/>
</dbReference>
<dbReference type="InterPro" id="IPR047610">
    <property type="entry name" value="ImuA_translesion"/>
</dbReference>
<dbReference type="NCBIfam" id="NF033429">
    <property type="entry name" value="ImuA_translesion"/>
    <property type="match status" value="1"/>
</dbReference>
<evidence type="ECO:0000256" key="1">
    <source>
        <dbReference type="SAM" id="MobiDB-lite"/>
    </source>
</evidence>
<gene>
    <name evidence="2" type="ORF">BJN45_07765</name>
</gene>
<sequence>MSAQPSPVNLAAVLARGDIWRGDALPGLPAGTIASGHAELDAELPGGGWPRGNLTEILVDRSGVGEISLLLPALARLSGEGGLLALVAPPWLPHAPAWAAAGVAPERLLVIQPGKQGAWCVEQLLRCGGFAGLLAWPDAGIDARALRRLQVAAEGQSVFAVLWRSTADAATPSPAPLRLTLTAGADRLALRILKRRGRPASRLLQIDIPRPGRNKRVVAGPAFSPADAGSPAAAAVA</sequence>
<comment type="caution">
    <text evidence="2">The sequence shown here is derived from an EMBL/GenBank/DDBJ whole genome shotgun (WGS) entry which is preliminary data.</text>
</comment>
<dbReference type="RefSeq" id="WP_076093672.1">
    <property type="nucleotide sequence ID" value="NZ_MTHD01000002.1"/>
</dbReference>
<evidence type="ECO:0000313" key="2">
    <source>
        <dbReference type="EMBL" id="OMG55037.1"/>
    </source>
</evidence>
<dbReference type="Gene3D" id="3.40.50.300">
    <property type="entry name" value="P-loop containing nucleotide triphosphate hydrolases"/>
    <property type="match status" value="1"/>
</dbReference>
<feature type="compositionally biased region" description="Low complexity" evidence="1">
    <location>
        <begin position="219"/>
        <end position="237"/>
    </location>
</feature>
<name>A0A1R1I8N8_9RHOO</name>
<dbReference type="STRING" id="418702.BJN45_07765"/>
<feature type="region of interest" description="Disordered" evidence="1">
    <location>
        <begin position="217"/>
        <end position="237"/>
    </location>
</feature>
<reference evidence="2 3" key="1">
    <citation type="submission" date="2016-10" db="EMBL/GenBank/DDBJ databases">
        <title>Alkaliphiles isolated from bioreactors.</title>
        <authorList>
            <person name="Salah Z."/>
            <person name="Rout S.P."/>
            <person name="Humphreys P.N."/>
        </authorList>
    </citation>
    <scope>NUCLEOTIDE SEQUENCE [LARGE SCALE GENOMIC DNA]</scope>
    <source>
        <strain evidence="2 3">ZS02</strain>
    </source>
</reference>
<evidence type="ECO:0008006" key="4">
    <source>
        <dbReference type="Google" id="ProtNLM"/>
    </source>
</evidence>
<dbReference type="Proteomes" id="UP000187526">
    <property type="component" value="Unassembled WGS sequence"/>
</dbReference>
<dbReference type="PIRSF" id="PIRSF037290">
    <property type="entry name" value="UCP037290"/>
    <property type="match status" value="1"/>
</dbReference>
<evidence type="ECO:0000313" key="3">
    <source>
        <dbReference type="Proteomes" id="UP000187526"/>
    </source>
</evidence>
<protein>
    <recommendedName>
        <fullName evidence="4">SOS cell division inhibitor SulA</fullName>
    </recommendedName>
</protein>